<evidence type="ECO:0000313" key="3">
    <source>
        <dbReference type="EMBL" id="MBD3941836.1"/>
    </source>
</evidence>
<name>A0ABR8NME7_9MICO</name>
<proteinExistence type="predicted"/>
<comment type="caution">
    <text evidence="3">The sequence shown here is derived from an EMBL/GenBank/DDBJ whole genome shotgun (WGS) entry which is preliminary data.</text>
</comment>
<dbReference type="EMBL" id="JACXZS010000005">
    <property type="protein sequence ID" value="MBD3941836.1"/>
    <property type="molecule type" value="Genomic_DNA"/>
</dbReference>
<organism evidence="3 4">
    <name type="scientific">Microbacterium helvum</name>
    <dbReference type="NCBI Taxonomy" id="2773713"/>
    <lineage>
        <taxon>Bacteria</taxon>
        <taxon>Bacillati</taxon>
        <taxon>Actinomycetota</taxon>
        <taxon>Actinomycetes</taxon>
        <taxon>Micrococcales</taxon>
        <taxon>Microbacteriaceae</taxon>
        <taxon>Microbacterium</taxon>
    </lineage>
</organism>
<feature type="transmembrane region" description="Helical" evidence="2">
    <location>
        <begin position="160"/>
        <end position="186"/>
    </location>
</feature>
<evidence type="ECO:0000256" key="2">
    <source>
        <dbReference type="SAM" id="Phobius"/>
    </source>
</evidence>
<accession>A0ABR8NME7</accession>
<keyword evidence="2" id="KW-0812">Transmembrane</keyword>
<feature type="transmembrane region" description="Helical" evidence="2">
    <location>
        <begin position="55"/>
        <end position="75"/>
    </location>
</feature>
<feature type="transmembrane region" description="Helical" evidence="2">
    <location>
        <begin position="87"/>
        <end position="104"/>
    </location>
</feature>
<keyword evidence="2" id="KW-1133">Transmembrane helix</keyword>
<sequence>MTLPSETPAAGDASSSAAASSGAAGAEPTAPGPAVPDVPATPGADAGAAVRDARLAWLIGGSLSIAYAVLVLVSTGNPLLSFTGGGIVRYALWAAALLVFAFGVRRRGSVVARRPLGIVALVIAAAVPLLSYLWGAFAPLGAMDTLTIDTVGMDAAAADAAATAAMVGNATTVVALGALIVGTVVIARAGAVPRRIRWVPLIVLAVVAGAQIALMIVAVSLTDDLIRPDMTAAYFAVTLLGPLGVLLLGILAIVSAPREAPRPAPPTQVYPPAS</sequence>
<dbReference type="Proteomes" id="UP000598426">
    <property type="component" value="Unassembled WGS sequence"/>
</dbReference>
<feature type="region of interest" description="Disordered" evidence="1">
    <location>
        <begin position="1"/>
        <end position="38"/>
    </location>
</feature>
<dbReference type="RefSeq" id="WP_191171463.1">
    <property type="nucleotide sequence ID" value="NZ_JACXZS010000005.1"/>
</dbReference>
<feature type="transmembrane region" description="Helical" evidence="2">
    <location>
        <begin position="116"/>
        <end position="140"/>
    </location>
</feature>
<evidence type="ECO:0000256" key="1">
    <source>
        <dbReference type="SAM" id="MobiDB-lite"/>
    </source>
</evidence>
<keyword evidence="2" id="KW-0472">Membrane</keyword>
<keyword evidence="4" id="KW-1185">Reference proteome</keyword>
<feature type="compositionally biased region" description="Low complexity" evidence="1">
    <location>
        <begin position="8"/>
        <end position="29"/>
    </location>
</feature>
<gene>
    <name evidence="3" type="ORF">IF188_09035</name>
</gene>
<reference evidence="3 4" key="1">
    <citation type="submission" date="2020-09" db="EMBL/GenBank/DDBJ databases">
        <title>Isolation and identification of active actinomycetes.</title>
        <authorList>
            <person name="Li X."/>
        </authorList>
    </citation>
    <scope>NUCLEOTIDE SEQUENCE [LARGE SCALE GENOMIC DNA]</scope>
    <source>
        <strain evidence="3 4">NEAU-LLC</strain>
    </source>
</reference>
<evidence type="ECO:0000313" key="4">
    <source>
        <dbReference type="Proteomes" id="UP000598426"/>
    </source>
</evidence>
<feature type="transmembrane region" description="Helical" evidence="2">
    <location>
        <begin position="198"/>
        <end position="221"/>
    </location>
</feature>
<feature type="transmembrane region" description="Helical" evidence="2">
    <location>
        <begin position="233"/>
        <end position="254"/>
    </location>
</feature>
<protein>
    <submittedName>
        <fullName evidence="3">Uncharacterized protein</fullName>
    </submittedName>
</protein>